<accession>A0A8S3YWN0</accession>
<sequence>MAKPQNLDKLVLSILATVVAVTGLSLIVAGSFVPRWAKPLNVSRTDANTTYSLWGREDCYGLIYFSKVPSLLFVARAFIIPSFCAGLICIILYIVKIIVLVLRPSYRRIHIKAAYLTFSAVAGVSAGIAVVIFVTMLESEVYELLWAPALPGVGGLLFICISIGELHVCHCHKHKYTCISIGELSVCHCHNTSTFVSL</sequence>
<gene>
    <name evidence="2" type="ORF">CUNI_LOCUS5540</name>
</gene>
<proteinExistence type="predicted"/>
<keyword evidence="1" id="KW-0812">Transmembrane</keyword>
<dbReference type="Proteomes" id="UP000678393">
    <property type="component" value="Unassembled WGS sequence"/>
</dbReference>
<dbReference type="Gene3D" id="1.20.140.150">
    <property type="match status" value="1"/>
</dbReference>
<keyword evidence="3" id="KW-1185">Reference proteome</keyword>
<dbReference type="EMBL" id="CAJHNH020000805">
    <property type="protein sequence ID" value="CAG5119982.1"/>
    <property type="molecule type" value="Genomic_DNA"/>
</dbReference>
<reference evidence="2" key="1">
    <citation type="submission" date="2021-04" db="EMBL/GenBank/DDBJ databases">
        <authorList>
            <consortium name="Molecular Ecology Group"/>
        </authorList>
    </citation>
    <scope>NUCLEOTIDE SEQUENCE</scope>
</reference>
<organism evidence="2 3">
    <name type="scientific">Candidula unifasciata</name>
    <dbReference type="NCBI Taxonomy" id="100452"/>
    <lineage>
        <taxon>Eukaryota</taxon>
        <taxon>Metazoa</taxon>
        <taxon>Spiralia</taxon>
        <taxon>Lophotrochozoa</taxon>
        <taxon>Mollusca</taxon>
        <taxon>Gastropoda</taxon>
        <taxon>Heterobranchia</taxon>
        <taxon>Euthyneura</taxon>
        <taxon>Panpulmonata</taxon>
        <taxon>Eupulmonata</taxon>
        <taxon>Stylommatophora</taxon>
        <taxon>Helicina</taxon>
        <taxon>Helicoidea</taxon>
        <taxon>Geomitridae</taxon>
        <taxon>Candidula</taxon>
    </lineage>
</organism>
<evidence type="ECO:0000256" key="1">
    <source>
        <dbReference type="SAM" id="Phobius"/>
    </source>
</evidence>
<name>A0A8S3YWN0_9EUPU</name>
<feature type="transmembrane region" description="Helical" evidence="1">
    <location>
        <begin position="12"/>
        <end position="33"/>
    </location>
</feature>
<keyword evidence="1" id="KW-0472">Membrane</keyword>
<protein>
    <submittedName>
        <fullName evidence="2">Uncharacterized protein</fullName>
    </submittedName>
</protein>
<dbReference type="AlphaFoldDB" id="A0A8S3YWN0"/>
<feature type="transmembrane region" description="Helical" evidence="1">
    <location>
        <begin position="149"/>
        <end position="168"/>
    </location>
</feature>
<keyword evidence="1" id="KW-1133">Transmembrane helix</keyword>
<evidence type="ECO:0000313" key="3">
    <source>
        <dbReference type="Proteomes" id="UP000678393"/>
    </source>
</evidence>
<feature type="transmembrane region" description="Helical" evidence="1">
    <location>
        <begin position="114"/>
        <end position="137"/>
    </location>
</feature>
<feature type="transmembrane region" description="Helical" evidence="1">
    <location>
        <begin position="78"/>
        <end position="102"/>
    </location>
</feature>
<evidence type="ECO:0000313" key="2">
    <source>
        <dbReference type="EMBL" id="CAG5119982.1"/>
    </source>
</evidence>
<dbReference type="OrthoDB" id="6118850at2759"/>
<comment type="caution">
    <text evidence="2">The sequence shown here is derived from an EMBL/GenBank/DDBJ whole genome shotgun (WGS) entry which is preliminary data.</text>
</comment>